<evidence type="ECO:0000256" key="9">
    <source>
        <dbReference type="ARBA" id="ARBA00023012"/>
    </source>
</evidence>
<dbReference type="InterPro" id="IPR036097">
    <property type="entry name" value="HisK_dim/P_sf"/>
</dbReference>
<dbReference type="Pfam" id="PF00512">
    <property type="entry name" value="HisKA"/>
    <property type="match status" value="1"/>
</dbReference>
<keyword evidence="5" id="KW-0808">Transferase</keyword>
<comment type="caution">
    <text evidence="14">The sequence shown here is derived from an EMBL/GenBank/DDBJ whole genome shotgun (WGS) entry which is preliminary data.</text>
</comment>
<evidence type="ECO:0000256" key="4">
    <source>
        <dbReference type="ARBA" id="ARBA00022553"/>
    </source>
</evidence>
<evidence type="ECO:0000256" key="8">
    <source>
        <dbReference type="ARBA" id="ARBA00022989"/>
    </source>
</evidence>
<gene>
    <name evidence="14" type="ORF">RM423_05100</name>
</gene>
<evidence type="ECO:0000256" key="7">
    <source>
        <dbReference type="ARBA" id="ARBA00022777"/>
    </source>
</evidence>
<dbReference type="PROSITE" id="PS50109">
    <property type="entry name" value="HIS_KIN"/>
    <property type="match status" value="1"/>
</dbReference>
<feature type="transmembrane region" description="Helical" evidence="11">
    <location>
        <begin position="12"/>
        <end position="33"/>
    </location>
</feature>
<evidence type="ECO:0000256" key="6">
    <source>
        <dbReference type="ARBA" id="ARBA00022692"/>
    </source>
</evidence>
<dbReference type="PROSITE" id="PS50885">
    <property type="entry name" value="HAMP"/>
    <property type="match status" value="1"/>
</dbReference>
<dbReference type="Gene3D" id="6.10.340.10">
    <property type="match status" value="1"/>
</dbReference>
<feature type="domain" description="HAMP" evidence="13">
    <location>
        <begin position="103"/>
        <end position="156"/>
    </location>
</feature>
<reference evidence="15" key="1">
    <citation type="submission" date="2023-07" db="EMBL/GenBank/DDBJ databases">
        <title>30 novel species of actinomycetes from the DSMZ collection.</title>
        <authorList>
            <person name="Nouioui I."/>
        </authorList>
    </citation>
    <scope>NUCLEOTIDE SEQUENCE [LARGE SCALE GENOMIC DNA]</scope>
    <source>
        <strain evidence="15">DSM 44399</strain>
    </source>
</reference>
<evidence type="ECO:0000256" key="11">
    <source>
        <dbReference type="SAM" id="Phobius"/>
    </source>
</evidence>
<dbReference type="SMART" id="SM00388">
    <property type="entry name" value="HisKA"/>
    <property type="match status" value="1"/>
</dbReference>
<evidence type="ECO:0000313" key="14">
    <source>
        <dbReference type="EMBL" id="MDT0260768.1"/>
    </source>
</evidence>
<keyword evidence="8 11" id="KW-1133">Transmembrane helix</keyword>
<keyword evidence="4" id="KW-0597">Phosphoprotein</keyword>
<comment type="catalytic activity">
    <reaction evidence="1">
        <text>ATP + protein L-histidine = ADP + protein N-phospho-L-histidine.</text>
        <dbReference type="EC" id="2.7.13.3"/>
    </reaction>
</comment>
<evidence type="ECO:0000256" key="5">
    <source>
        <dbReference type="ARBA" id="ARBA00022679"/>
    </source>
</evidence>
<proteinExistence type="predicted"/>
<organism evidence="14 15">
    <name type="scientific">Jatrophihabitans lederbergiae</name>
    <dbReference type="NCBI Taxonomy" id="3075547"/>
    <lineage>
        <taxon>Bacteria</taxon>
        <taxon>Bacillati</taxon>
        <taxon>Actinomycetota</taxon>
        <taxon>Actinomycetes</taxon>
        <taxon>Jatrophihabitantales</taxon>
        <taxon>Jatrophihabitantaceae</taxon>
        <taxon>Jatrophihabitans</taxon>
    </lineage>
</organism>
<evidence type="ECO:0000313" key="15">
    <source>
        <dbReference type="Proteomes" id="UP001183176"/>
    </source>
</evidence>
<dbReference type="EMBL" id="JAVREH010000004">
    <property type="protein sequence ID" value="MDT0260768.1"/>
    <property type="molecule type" value="Genomic_DNA"/>
</dbReference>
<dbReference type="Gene3D" id="3.30.565.10">
    <property type="entry name" value="Histidine kinase-like ATPase, C-terminal domain"/>
    <property type="match status" value="1"/>
</dbReference>
<evidence type="ECO:0000256" key="1">
    <source>
        <dbReference type="ARBA" id="ARBA00000085"/>
    </source>
</evidence>
<dbReference type="PRINTS" id="PR00344">
    <property type="entry name" value="BCTRLSENSOR"/>
</dbReference>
<keyword evidence="7 14" id="KW-0418">Kinase</keyword>
<evidence type="ECO:0000256" key="3">
    <source>
        <dbReference type="ARBA" id="ARBA00012438"/>
    </source>
</evidence>
<keyword evidence="6 11" id="KW-0812">Transmembrane</keyword>
<dbReference type="Pfam" id="PF00672">
    <property type="entry name" value="HAMP"/>
    <property type="match status" value="1"/>
</dbReference>
<accession>A0ABU2J902</accession>
<dbReference type="InterPro" id="IPR004358">
    <property type="entry name" value="Sig_transdc_His_kin-like_C"/>
</dbReference>
<dbReference type="PANTHER" id="PTHR45436">
    <property type="entry name" value="SENSOR HISTIDINE KINASE YKOH"/>
    <property type="match status" value="1"/>
</dbReference>
<dbReference type="SUPFAM" id="SSF158472">
    <property type="entry name" value="HAMP domain-like"/>
    <property type="match status" value="1"/>
</dbReference>
<dbReference type="InterPro" id="IPR050428">
    <property type="entry name" value="TCS_sensor_his_kinase"/>
</dbReference>
<comment type="subcellular location">
    <subcellularLocation>
        <location evidence="2">Cell membrane</location>
    </subcellularLocation>
</comment>
<dbReference type="SUPFAM" id="SSF55874">
    <property type="entry name" value="ATPase domain of HSP90 chaperone/DNA topoisomerase II/histidine kinase"/>
    <property type="match status" value="1"/>
</dbReference>
<dbReference type="InterPro" id="IPR036890">
    <property type="entry name" value="HATPase_C_sf"/>
</dbReference>
<dbReference type="SUPFAM" id="SSF47384">
    <property type="entry name" value="Homodimeric domain of signal transducing histidine kinase"/>
    <property type="match status" value="1"/>
</dbReference>
<dbReference type="GO" id="GO:0016301">
    <property type="term" value="F:kinase activity"/>
    <property type="evidence" value="ECO:0007669"/>
    <property type="project" value="UniProtKB-KW"/>
</dbReference>
<evidence type="ECO:0000259" key="12">
    <source>
        <dbReference type="PROSITE" id="PS50109"/>
    </source>
</evidence>
<dbReference type="Proteomes" id="UP001183176">
    <property type="component" value="Unassembled WGS sequence"/>
</dbReference>
<dbReference type="InterPro" id="IPR003594">
    <property type="entry name" value="HATPase_dom"/>
</dbReference>
<dbReference type="InterPro" id="IPR005467">
    <property type="entry name" value="His_kinase_dom"/>
</dbReference>
<dbReference type="SMART" id="SM00387">
    <property type="entry name" value="HATPase_c"/>
    <property type="match status" value="1"/>
</dbReference>
<dbReference type="InterPro" id="IPR003660">
    <property type="entry name" value="HAMP_dom"/>
</dbReference>
<feature type="domain" description="Histidine kinase" evidence="12">
    <location>
        <begin position="164"/>
        <end position="385"/>
    </location>
</feature>
<dbReference type="InterPro" id="IPR003661">
    <property type="entry name" value="HisK_dim/P_dom"/>
</dbReference>
<dbReference type="Pfam" id="PF02518">
    <property type="entry name" value="HATPase_c"/>
    <property type="match status" value="1"/>
</dbReference>
<dbReference type="SMART" id="SM00304">
    <property type="entry name" value="HAMP"/>
    <property type="match status" value="2"/>
</dbReference>
<dbReference type="RefSeq" id="WP_311421920.1">
    <property type="nucleotide sequence ID" value="NZ_JAVREH010000004.1"/>
</dbReference>
<sequence>MVQPTLRIRMALLYGALVLLIGAALLATSYILLDRALTEIALPPNPGDVTIIDNTTQVRTMWNPSEARAAMRTSALHYLLNNGLLYFGVIVLIGSIGGYLLARQALRPVARITATAKQLSTKTLSERISLGGPDDELRELADTFDEMLARLDAAFGSQRRFVANASHELRTPLAVIQTELDVTLADPNAPPDELRRMGEVVRDATNRAQRLVDALLALARLQGREGQGLELNEVVTLNELIPNAVAAAQAEAATRGITITAEGEPVRTTGDPRLLERVIGNLVENAVRYNVPGGWVRIETAREGSGTSQLSKIVVLNSGVSVRPDEVEGLFDAFRRGGRARTGQRGAGLGLSIVRAIVDAHHGSIQATAQPAGGLRVEISFPASAAQSASLIS</sequence>
<dbReference type="EC" id="2.7.13.3" evidence="3"/>
<dbReference type="Gene3D" id="1.10.287.130">
    <property type="match status" value="1"/>
</dbReference>
<evidence type="ECO:0000256" key="10">
    <source>
        <dbReference type="ARBA" id="ARBA00023136"/>
    </source>
</evidence>
<feature type="transmembrane region" description="Helical" evidence="11">
    <location>
        <begin position="84"/>
        <end position="102"/>
    </location>
</feature>
<evidence type="ECO:0000256" key="2">
    <source>
        <dbReference type="ARBA" id="ARBA00004236"/>
    </source>
</evidence>
<keyword evidence="10 11" id="KW-0472">Membrane</keyword>
<keyword evidence="9" id="KW-0902">Two-component regulatory system</keyword>
<keyword evidence="15" id="KW-1185">Reference proteome</keyword>
<dbReference type="PANTHER" id="PTHR45436:SF5">
    <property type="entry name" value="SENSOR HISTIDINE KINASE TRCS"/>
    <property type="match status" value="1"/>
</dbReference>
<protein>
    <recommendedName>
        <fullName evidence="3">histidine kinase</fullName>
        <ecNumber evidence="3">2.7.13.3</ecNumber>
    </recommendedName>
</protein>
<dbReference type="CDD" id="cd06225">
    <property type="entry name" value="HAMP"/>
    <property type="match status" value="1"/>
</dbReference>
<name>A0ABU2J902_9ACTN</name>
<dbReference type="CDD" id="cd00082">
    <property type="entry name" value="HisKA"/>
    <property type="match status" value="1"/>
</dbReference>
<evidence type="ECO:0000259" key="13">
    <source>
        <dbReference type="PROSITE" id="PS50885"/>
    </source>
</evidence>